<dbReference type="InterPro" id="IPR036396">
    <property type="entry name" value="Cyt_P450_sf"/>
</dbReference>
<evidence type="ECO:0000256" key="5">
    <source>
        <dbReference type="PIRSR" id="PIRSR602401-1"/>
    </source>
</evidence>
<protein>
    <submittedName>
        <fullName evidence="7">Cytochrome P450</fullName>
    </submittedName>
</protein>
<dbReference type="CDD" id="cd11065">
    <property type="entry name" value="CYP64-like"/>
    <property type="match status" value="1"/>
</dbReference>
<comment type="cofactor">
    <cofactor evidence="5">
        <name>heme</name>
        <dbReference type="ChEBI" id="CHEBI:30413"/>
    </cofactor>
</comment>
<keyword evidence="4 5" id="KW-0408">Iron</keyword>
<keyword evidence="5 6" id="KW-0349">Heme</keyword>
<comment type="caution">
    <text evidence="7">The sequence shown here is derived from an EMBL/GenBank/DDBJ whole genome shotgun (WGS) entry which is preliminary data.</text>
</comment>
<dbReference type="EMBL" id="JANBVO010000010">
    <property type="protein sequence ID" value="KAJ9149441.1"/>
    <property type="molecule type" value="Genomic_DNA"/>
</dbReference>
<dbReference type="InterPro" id="IPR017972">
    <property type="entry name" value="Cyt_P450_CS"/>
</dbReference>
<dbReference type="AlphaFoldDB" id="A0AA38RGN1"/>
<dbReference type="SUPFAM" id="SSF48264">
    <property type="entry name" value="Cytochrome P450"/>
    <property type="match status" value="1"/>
</dbReference>
<evidence type="ECO:0000256" key="4">
    <source>
        <dbReference type="ARBA" id="ARBA00023004"/>
    </source>
</evidence>
<dbReference type="PRINTS" id="PR00463">
    <property type="entry name" value="EP450I"/>
</dbReference>
<dbReference type="Gene3D" id="1.10.630.10">
    <property type="entry name" value="Cytochrome P450"/>
    <property type="match status" value="1"/>
</dbReference>
<keyword evidence="2 5" id="KW-0479">Metal-binding</keyword>
<evidence type="ECO:0000256" key="3">
    <source>
        <dbReference type="ARBA" id="ARBA00023002"/>
    </source>
</evidence>
<dbReference type="InterPro" id="IPR050364">
    <property type="entry name" value="Cytochrome_P450_fung"/>
</dbReference>
<accession>A0AA38RGN1</accession>
<gene>
    <name evidence="7" type="ORF">NKR23_g4272</name>
</gene>
<dbReference type="GO" id="GO:0020037">
    <property type="term" value="F:heme binding"/>
    <property type="evidence" value="ECO:0007669"/>
    <property type="project" value="InterPro"/>
</dbReference>
<keyword evidence="8" id="KW-1185">Reference proteome</keyword>
<dbReference type="InterPro" id="IPR002401">
    <property type="entry name" value="Cyt_P450_E_grp-I"/>
</dbReference>
<dbReference type="GO" id="GO:0016705">
    <property type="term" value="F:oxidoreductase activity, acting on paired donors, with incorporation or reduction of molecular oxygen"/>
    <property type="evidence" value="ECO:0007669"/>
    <property type="project" value="InterPro"/>
</dbReference>
<evidence type="ECO:0000313" key="8">
    <source>
        <dbReference type="Proteomes" id="UP001174694"/>
    </source>
</evidence>
<dbReference type="PANTHER" id="PTHR46300:SF12">
    <property type="entry name" value="P450, PUTATIVE (EUROFUNG)-RELATED"/>
    <property type="match status" value="1"/>
</dbReference>
<evidence type="ECO:0000256" key="2">
    <source>
        <dbReference type="ARBA" id="ARBA00022723"/>
    </source>
</evidence>
<dbReference type="PROSITE" id="PS00086">
    <property type="entry name" value="CYTOCHROME_P450"/>
    <property type="match status" value="1"/>
</dbReference>
<sequence>MDISLGTKALFAAIVALVVRFVLADIQYRRKYRLPPRVPGVPILGNSLQIPPLQQGPWAKKLAEKYGEMFTCKFGANTWVFLNSSRVVNDLMERRAANSSSRPPFPMTQDIMSRGGRIVLMPYDERWRVVRKTMHQILSTRQHDLFSPFQDLESKQLLWDYLEQPDKWWAANGRFANSVIMSVVFGRRSLLDDPHVVELFETIELFLENQQPGVNIVDAYPVLAKLPKSLQWWQPRGEAIFEKTRRVYQRELDALRGRVEKGTQKPCFAQEFIQTDTARNMDENSKLFVFGTLMEAGSDTSRVSIGQIIAGAATYPDWVPRARAELDEVCGYNAERLPTAEDRHRLPYITAVVKEGFRWRPNIAEIGAPHALIKDEEYEGYRFPAGTILTWNAWAIALDPREYQDPERFWPDRFLNADLNAPLKGHWAFGPGRRVCVGWKVGETNVWIAIARLLYCFDFEEVPDKPIDTMTIPQLTKNSPPFAVKVKVRSEKHAELIRRACEDATRTRY</sequence>
<dbReference type="PANTHER" id="PTHR46300">
    <property type="entry name" value="P450, PUTATIVE (EUROFUNG)-RELATED-RELATED"/>
    <property type="match status" value="1"/>
</dbReference>
<feature type="binding site" description="axial binding residue" evidence="5">
    <location>
        <position position="436"/>
    </location>
    <ligand>
        <name>heme</name>
        <dbReference type="ChEBI" id="CHEBI:30413"/>
    </ligand>
    <ligandPart>
        <name>Fe</name>
        <dbReference type="ChEBI" id="CHEBI:18248"/>
    </ligandPart>
</feature>
<comment type="similarity">
    <text evidence="1 6">Belongs to the cytochrome P450 family.</text>
</comment>
<reference evidence="7" key="1">
    <citation type="submission" date="2022-07" db="EMBL/GenBank/DDBJ databases">
        <title>Fungi with potential for degradation of polypropylene.</title>
        <authorList>
            <person name="Gostincar C."/>
        </authorList>
    </citation>
    <scope>NUCLEOTIDE SEQUENCE</scope>
    <source>
        <strain evidence="7">EXF-13308</strain>
    </source>
</reference>
<evidence type="ECO:0000256" key="1">
    <source>
        <dbReference type="ARBA" id="ARBA00010617"/>
    </source>
</evidence>
<name>A0AA38RGN1_9PEZI</name>
<proteinExistence type="inferred from homology"/>
<evidence type="ECO:0000256" key="6">
    <source>
        <dbReference type="RuleBase" id="RU000461"/>
    </source>
</evidence>
<dbReference type="GO" id="GO:0005506">
    <property type="term" value="F:iron ion binding"/>
    <property type="evidence" value="ECO:0007669"/>
    <property type="project" value="InterPro"/>
</dbReference>
<dbReference type="Pfam" id="PF00067">
    <property type="entry name" value="p450"/>
    <property type="match status" value="1"/>
</dbReference>
<organism evidence="7 8">
    <name type="scientific">Pleurostoma richardsiae</name>
    <dbReference type="NCBI Taxonomy" id="41990"/>
    <lineage>
        <taxon>Eukaryota</taxon>
        <taxon>Fungi</taxon>
        <taxon>Dikarya</taxon>
        <taxon>Ascomycota</taxon>
        <taxon>Pezizomycotina</taxon>
        <taxon>Sordariomycetes</taxon>
        <taxon>Sordariomycetidae</taxon>
        <taxon>Calosphaeriales</taxon>
        <taxon>Pleurostomataceae</taxon>
        <taxon>Pleurostoma</taxon>
    </lineage>
</organism>
<keyword evidence="3 6" id="KW-0560">Oxidoreductase</keyword>
<keyword evidence="6" id="KW-0503">Monooxygenase</keyword>
<evidence type="ECO:0000313" key="7">
    <source>
        <dbReference type="EMBL" id="KAJ9149441.1"/>
    </source>
</evidence>
<dbReference type="InterPro" id="IPR001128">
    <property type="entry name" value="Cyt_P450"/>
</dbReference>
<dbReference type="GO" id="GO:0004497">
    <property type="term" value="F:monooxygenase activity"/>
    <property type="evidence" value="ECO:0007669"/>
    <property type="project" value="UniProtKB-KW"/>
</dbReference>
<dbReference type="Proteomes" id="UP001174694">
    <property type="component" value="Unassembled WGS sequence"/>
</dbReference>